<protein>
    <recommendedName>
        <fullName evidence="2">Phosphatidate phosphatase APP1 catalytic domain-containing protein</fullName>
    </recommendedName>
</protein>
<dbReference type="AlphaFoldDB" id="A0A1X2IRY6"/>
<sequence length="253" mass="28620">MILQNTFFRKAKEIPGMSSVYQAWSAEGVKFHYVSNSPWQVYPALQEFLKDNSFPEGSIHLRMVSTQSLILGKPGKHKWDSITTILEDFPKRKFILIGDSGEIDPEIFARIYQRYPDQVVKIFIHDVTSKRAKHADRQAASRTDSFYDGIKKMIAGELTSSSSSSSNGGPKRVNTSSEKAMDAMLTPEVPDNQQQVMDPTVPLKTKLEQFEQRMQRVSAGMRYGVFTVFSTATQLLHDPEVAEELYMAKGNLE</sequence>
<name>A0A1X2IRY6_9FUNG</name>
<evidence type="ECO:0000313" key="3">
    <source>
        <dbReference type="EMBL" id="ORZ21300.1"/>
    </source>
</evidence>
<feature type="region of interest" description="Disordered" evidence="1">
    <location>
        <begin position="158"/>
        <end position="177"/>
    </location>
</feature>
<dbReference type="Pfam" id="PF09949">
    <property type="entry name" value="APP1_cat"/>
    <property type="match status" value="1"/>
</dbReference>
<dbReference type="STRING" id="90262.A0A1X2IRY6"/>
<dbReference type="PANTHER" id="PTHR28208">
    <property type="entry name" value="PHOSPHATIDATE PHOSPHATASE APP1"/>
    <property type="match status" value="1"/>
</dbReference>
<evidence type="ECO:0000256" key="1">
    <source>
        <dbReference type="SAM" id="MobiDB-lite"/>
    </source>
</evidence>
<dbReference type="InterPro" id="IPR023214">
    <property type="entry name" value="HAD_sf"/>
</dbReference>
<dbReference type="GO" id="GO:0008195">
    <property type="term" value="F:phosphatidate phosphatase activity"/>
    <property type="evidence" value="ECO:0007669"/>
    <property type="project" value="InterPro"/>
</dbReference>
<comment type="caution">
    <text evidence="3">The sequence shown here is derived from an EMBL/GenBank/DDBJ whole genome shotgun (WGS) entry which is preliminary data.</text>
</comment>
<reference evidence="3 4" key="1">
    <citation type="submission" date="2016-07" db="EMBL/GenBank/DDBJ databases">
        <title>Pervasive Adenine N6-methylation of Active Genes in Fungi.</title>
        <authorList>
            <consortium name="DOE Joint Genome Institute"/>
            <person name="Mondo S.J."/>
            <person name="Dannebaum R.O."/>
            <person name="Kuo R.C."/>
            <person name="Labutti K."/>
            <person name="Haridas S."/>
            <person name="Kuo A."/>
            <person name="Salamov A."/>
            <person name="Ahrendt S.R."/>
            <person name="Lipzen A."/>
            <person name="Sullivan W."/>
            <person name="Andreopoulos W.B."/>
            <person name="Clum A."/>
            <person name="Lindquist E."/>
            <person name="Daum C."/>
            <person name="Ramamoorthy G.K."/>
            <person name="Gryganskyi A."/>
            <person name="Culley D."/>
            <person name="Magnuson J.K."/>
            <person name="James T.Y."/>
            <person name="O'Malley M.A."/>
            <person name="Stajich J.E."/>
            <person name="Spatafora J.W."/>
            <person name="Visel A."/>
            <person name="Grigoriev I.V."/>
        </authorList>
    </citation>
    <scope>NUCLEOTIDE SEQUENCE [LARGE SCALE GENOMIC DNA]</scope>
    <source>
        <strain evidence="3 4">NRRL 1336</strain>
    </source>
</reference>
<dbReference type="InterPro" id="IPR019236">
    <property type="entry name" value="APP1_cat"/>
</dbReference>
<dbReference type="PANTHER" id="PTHR28208:SF3">
    <property type="entry name" value="PHOSPHATIDATE PHOSPHATASE APP1"/>
    <property type="match status" value="1"/>
</dbReference>
<dbReference type="Gene3D" id="3.40.50.1000">
    <property type="entry name" value="HAD superfamily/HAD-like"/>
    <property type="match status" value="1"/>
</dbReference>
<gene>
    <name evidence="3" type="ORF">BCR42DRAFT_407255</name>
</gene>
<evidence type="ECO:0000313" key="4">
    <source>
        <dbReference type="Proteomes" id="UP000193560"/>
    </source>
</evidence>
<proteinExistence type="predicted"/>
<dbReference type="Proteomes" id="UP000193560">
    <property type="component" value="Unassembled WGS sequence"/>
</dbReference>
<dbReference type="InterPro" id="IPR052935">
    <property type="entry name" value="Mg2+_PAP"/>
</dbReference>
<keyword evidence="4" id="KW-1185">Reference proteome</keyword>
<organism evidence="3 4">
    <name type="scientific">Absidia repens</name>
    <dbReference type="NCBI Taxonomy" id="90262"/>
    <lineage>
        <taxon>Eukaryota</taxon>
        <taxon>Fungi</taxon>
        <taxon>Fungi incertae sedis</taxon>
        <taxon>Mucoromycota</taxon>
        <taxon>Mucoromycotina</taxon>
        <taxon>Mucoromycetes</taxon>
        <taxon>Mucorales</taxon>
        <taxon>Cunninghamellaceae</taxon>
        <taxon>Absidia</taxon>
    </lineage>
</organism>
<evidence type="ECO:0000259" key="2">
    <source>
        <dbReference type="Pfam" id="PF09949"/>
    </source>
</evidence>
<dbReference type="OrthoDB" id="2117591at2759"/>
<accession>A0A1X2IRY6</accession>
<feature type="domain" description="Phosphatidate phosphatase APP1 catalytic" evidence="2">
    <location>
        <begin position="3"/>
        <end position="125"/>
    </location>
</feature>
<dbReference type="EMBL" id="MCGE01000005">
    <property type="protein sequence ID" value="ORZ21300.1"/>
    <property type="molecule type" value="Genomic_DNA"/>
</dbReference>